<feature type="transmembrane region" description="Helical" evidence="9">
    <location>
        <begin position="255"/>
        <end position="274"/>
    </location>
</feature>
<dbReference type="SUPFAM" id="SSF103473">
    <property type="entry name" value="MFS general substrate transporter"/>
    <property type="match status" value="1"/>
</dbReference>
<feature type="transmembrane region" description="Helical" evidence="9">
    <location>
        <begin position="166"/>
        <end position="189"/>
    </location>
</feature>
<evidence type="ECO:0000313" key="10">
    <source>
        <dbReference type="EMBL" id="KAF2754448.1"/>
    </source>
</evidence>
<dbReference type="InterPro" id="IPR036259">
    <property type="entry name" value="MFS_trans_sf"/>
</dbReference>
<dbReference type="Pfam" id="PF00854">
    <property type="entry name" value="PTR2"/>
    <property type="match status" value="1"/>
</dbReference>
<evidence type="ECO:0000256" key="1">
    <source>
        <dbReference type="ARBA" id="ARBA00004141"/>
    </source>
</evidence>
<dbReference type="GeneID" id="54480294"/>
<dbReference type="EMBL" id="ML996580">
    <property type="protein sequence ID" value="KAF2754448.1"/>
    <property type="molecule type" value="Genomic_DNA"/>
</dbReference>
<evidence type="ECO:0000313" key="11">
    <source>
        <dbReference type="Proteomes" id="UP000799437"/>
    </source>
</evidence>
<organism evidence="10 11">
    <name type="scientific">Pseudovirgaria hyperparasitica</name>
    <dbReference type="NCBI Taxonomy" id="470096"/>
    <lineage>
        <taxon>Eukaryota</taxon>
        <taxon>Fungi</taxon>
        <taxon>Dikarya</taxon>
        <taxon>Ascomycota</taxon>
        <taxon>Pezizomycotina</taxon>
        <taxon>Dothideomycetes</taxon>
        <taxon>Dothideomycetes incertae sedis</taxon>
        <taxon>Acrospermales</taxon>
        <taxon>Acrospermaceae</taxon>
        <taxon>Pseudovirgaria</taxon>
    </lineage>
</organism>
<keyword evidence="4 7" id="KW-0812">Transmembrane</keyword>
<dbReference type="PROSITE" id="PS01022">
    <property type="entry name" value="PTR2_1"/>
    <property type="match status" value="1"/>
</dbReference>
<feature type="transmembrane region" description="Helical" evidence="9">
    <location>
        <begin position="195"/>
        <end position="213"/>
    </location>
</feature>
<proteinExistence type="inferred from homology"/>
<dbReference type="PANTHER" id="PTHR11654">
    <property type="entry name" value="OLIGOPEPTIDE TRANSPORTER-RELATED"/>
    <property type="match status" value="1"/>
</dbReference>
<dbReference type="AlphaFoldDB" id="A0A6A6VUT8"/>
<keyword evidence="6 9" id="KW-0472">Membrane</keyword>
<keyword evidence="11" id="KW-1185">Reference proteome</keyword>
<evidence type="ECO:0000256" key="4">
    <source>
        <dbReference type="ARBA" id="ARBA00022692"/>
    </source>
</evidence>
<feature type="transmembrane region" description="Helical" evidence="9">
    <location>
        <begin position="280"/>
        <end position="301"/>
    </location>
</feature>
<feature type="transmembrane region" description="Helical" evidence="9">
    <location>
        <begin position="568"/>
        <end position="588"/>
    </location>
</feature>
<dbReference type="GO" id="GO:0005886">
    <property type="term" value="C:plasma membrane"/>
    <property type="evidence" value="ECO:0007669"/>
    <property type="project" value="UniProtKB-ARBA"/>
</dbReference>
<comment type="subcellular location">
    <subcellularLocation>
        <location evidence="1 7">Membrane</location>
        <topology evidence="1 7">Multi-pass membrane protein</topology>
    </subcellularLocation>
</comment>
<dbReference type="GO" id="GO:0071916">
    <property type="term" value="F:dipeptide transmembrane transporter activity"/>
    <property type="evidence" value="ECO:0007669"/>
    <property type="project" value="UniProtKB-ARBA"/>
</dbReference>
<dbReference type="PROSITE" id="PS01023">
    <property type="entry name" value="PTR2_2"/>
    <property type="match status" value="1"/>
</dbReference>
<keyword evidence="5 9" id="KW-1133">Transmembrane helix</keyword>
<dbReference type="FunFam" id="1.20.1250.20:FF:000085">
    <property type="entry name" value="MFS peptide transporter Ptr2"/>
    <property type="match status" value="1"/>
</dbReference>
<protein>
    <submittedName>
        <fullName evidence="10">MFS peptide transporter-like protein Ptr2</fullName>
    </submittedName>
</protein>
<evidence type="ECO:0000256" key="6">
    <source>
        <dbReference type="ARBA" id="ARBA00023136"/>
    </source>
</evidence>
<keyword evidence="3 7" id="KW-0813">Transport</keyword>
<sequence length="643" mass="70551">MPGDITDMGVQVVDPAIIDGSGDRKRSLGDAAHAVELPPVYAGETVAQDGYLDHENLPTDEELHTLRRVPAKIPWKVYTIAFVELTERLSYYGTTQVFVNFIQQDNPGTATGKAVDPDAPDAQPGALGKGQQAATGLTTFNQFWQYMCPLGGAFIADTYLGRFTTIWIGVLISITGHIVLTASAAPSVIANPNSAIGAFAVGLVIMGLGTGCFKPNISPLVAEQIPYERMHVSTLKSGERVIIDPAVTTTRIYNWFYLFINIGALIGQVSMVYAERYVGFYLAFLLPTVVFMFALPVLFFCRNMYNRRKPEGSVIGPAVRLLFRGVKGRFHLNPIATWKHMHDGTFWSDLRPSRIAPENMPSWYNFDDAWVDEVHRGWSACAVFLWYPLYWLTYNQINNNLTSQAATMELHGVPNDILANIDPFALMILIPLWDLFLYPTMRKFKIKFTPIKKIAAGFFTGSAAMVWTAVLQHYIYKLNPACGSYVGGDIPGTDTACPKAPINVWAQTGAYILIAQSEIFASITSLEYGFSKAPKNMRSLVAAFALFMSAISAAIGEAFLPLSTDPLLVWNYGSMAVIAFIAGIIFYVQFRTLDKQEDELNLLPTGHIGTAAQAQDVEKRLSVVSASANAPSAAAGEKTIIEG</sequence>
<dbReference type="Gene3D" id="1.20.1250.20">
    <property type="entry name" value="MFS general substrate transporter like domains"/>
    <property type="match status" value="1"/>
</dbReference>
<evidence type="ECO:0000256" key="9">
    <source>
        <dbReference type="SAM" id="Phobius"/>
    </source>
</evidence>
<dbReference type="OrthoDB" id="8904098at2759"/>
<dbReference type="Proteomes" id="UP000799437">
    <property type="component" value="Unassembled WGS sequence"/>
</dbReference>
<evidence type="ECO:0000256" key="7">
    <source>
        <dbReference type="RuleBase" id="RU003755"/>
    </source>
</evidence>
<evidence type="ECO:0000256" key="2">
    <source>
        <dbReference type="ARBA" id="ARBA00005982"/>
    </source>
</evidence>
<feature type="transmembrane region" description="Helical" evidence="9">
    <location>
        <begin position="454"/>
        <end position="475"/>
    </location>
</feature>
<dbReference type="InterPro" id="IPR018456">
    <property type="entry name" value="PTR2_symporter_CS"/>
</dbReference>
<feature type="transmembrane region" description="Helical" evidence="9">
    <location>
        <begin position="540"/>
        <end position="562"/>
    </location>
</feature>
<reference evidence="10" key="1">
    <citation type="journal article" date="2020" name="Stud. Mycol.">
        <title>101 Dothideomycetes genomes: a test case for predicting lifestyles and emergence of pathogens.</title>
        <authorList>
            <person name="Haridas S."/>
            <person name="Albert R."/>
            <person name="Binder M."/>
            <person name="Bloem J."/>
            <person name="Labutti K."/>
            <person name="Salamov A."/>
            <person name="Andreopoulos B."/>
            <person name="Baker S."/>
            <person name="Barry K."/>
            <person name="Bills G."/>
            <person name="Bluhm B."/>
            <person name="Cannon C."/>
            <person name="Castanera R."/>
            <person name="Culley D."/>
            <person name="Daum C."/>
            <person name="Ezra D."/>
            <person name="Gonzalez J."/>
            <person name="Henrissat B."/>
            <person name="Kuo A."/>
            <person name="Liang C."/>
            <person name="Lipzen A."/>
            <person name="Lutzoni F."/>
            <person name="Magnuson J."/>
            <person name="Mondo S."/>
            <person name="Nolan M."/>
            <person name="Ohm R."/>
            <person name="Pangilinan J."/>
            <person name="Park H.-J."/>
            <person name="Ramirez L."/>
            <person name="Alfaro M."/>
            <person name="Sun H."/>
            <person name="Tritt A."/>
            <person name="Yoshinaga Y."/>
            <person name="Zwiers L.-H."/>
            <person name="Turgeon B."/>
            <person name="Goodwin S."/>
            <person name="Spatafora J."/>
            <person name="Crous P."/>
            <person name="Grigoriev I."/>
        </authorList>
    </citation>
    <scope>NUCLEOTIDE SEQUENCE</scope>
    <source>
        <strain evidence="10">CBS 121739</strain>
    </source>
</reference>
<evidence type="ECO:0000256" key="8">
    <source>
        <dbReference type="SAM" id="MobiDB-lite"/>
    </source>
</evidence>
<evidence type="ECO:0000256" key="5">
    <source>
        <dbReference type="ARBA" id="ARBA00022989"/>
    </source>
</evidence>
<evidence type="ECO:0000256" key="3">
    <source>
        <dbReference type="ARBA" id="ARBA00022448"/>
    </source>
</evidence>
<dbReference type="InterPro" id="IPR000109">
    <property type="entry name" value="POT_fam"/>
</dbReference>
<dbReference type="RefSeq" id="XP_033596899.1">
    <property type="nucleotide sequence ID" value="XM_033739240.1"/>
</dbReference>
<gene>
    <name evidence="10" type="ORF">EJ05DRAFT_142020</name>
</gene>
<feature type="region of interest" description="Disordered" evidence="8">
    <location>
        <begin position="109"/>
        <end position="129"/>
    </location>
</feature>
<feature type="transmembrane region" description="Helical" evidence="9">
    <location>
        <begin position="508"/>
        <end position="528"/>
    </location>
</feature>
<comment type="similarity">
    <text evidence="2 7">Belongs to the major facilitator superfamily. Proton-dependent oligopeptide transporter (POT/PTR) (TC 2.A.17) family.</text>
</comment>
<accession>A0A6A6VUT8</accession>
<name>A0A6A6VUT8_9PEZI</name>